<name>A0A248LN41_9NEIS</name>
<gene>
    <name evidence="1" type="ORF">LHGZ1_3369</name>
</gene>
<organism evidence="1 2">
    <name type="scientific">Laribacter hongkongensis</name>
    <dbReference type="NCBI Taxonomy" id="168471"/>
    <lineage>
        <taxon>Bacteria</taxon>
        <taxon>Pseudomonadati</taxon>
        <taxon>Pseudomonadota</taxon>
        <taxon>Betaproteobacteria</taxon>
        <taxon>Neisseriales</taxon>
        <taxon>Aquaspirillaceae</taxon>
        <taxon>Laribacter</taxon>
    </lineage>
</organism>
<dbReference type="AlphaFoldDB" id="A0A248LN41"/>
<proteinExistence type="predicted"/>
<evidence type="ECO:0000313" key="1">
    <source>
        <dbReference type="EMBL" id="ASJ26200.1"/>
    </source>
</evidence>
<sequence length="217" mass="22272">MNPIIPPINTADSLFHDGNPATGELGTIVSAEWLNNMQGALRGNQSELIALLTAAGIEPSAAKADQVLTAMRSLFLGKTGQAADSAKLEGHPASYFAKADDLADASQLATEVARLWAQKLDVTAAFGVGQAVQNVTGSRSINTIYYNTTGRPIYAFITLAMNATANAIITINGVAMTGTGGTTGATGMCSALIPAGASYSVSASAGTPTITSWTEFR</sequence>
<accession>A0A248LN41</accession>
<reference evidence="2" key="1">
    <citation type="submission" date="2017-06" db="EMBL/GenBank/DDBJ databases">
        <title>Whole genome sequence of Laribacter hongkongensis LHGZ1.</title>
        <authorList>
            <person name="Chen D."/>
            <person name="Wu H."/>
            <person name="Chen J."/>
        </authorList>
    </citation>
    <scope>NUCLEOTIDE SEQUENCE [LARGE SCALE GENOMIC DNA]</scope>
    <source>
        <strain evidence="2">LHGZ1</strain>
    </source>
</reference>
<protein>
    <submittedName>
        <fullName evidence="1">Putative phage tail protein</fullName>
    </submittedName>
</protein>
<dbReference type="RefSeq" id="WP_193791184.1">
    <property type="nucleotide sequence ID" value="NZ_CP022115.1"/>
</dbReference>
<dbReference type="Proteomes" id="UP000197424">
    <property type="component" value="Chromosome"/>
</dbReference>
<evidence type="ECO:0000313" key="2">
    <source>
        <dbReference type="Proteomes" id="UP000197424"/>
    </source>
</evidence>
<dbReference type="EMBL" id="CP022115">
    <property type="protein sequence ID" value="ASJ26200.1"/>
    <property type="molecule type" value="Genomic_DNA"/>
</dbReference>